<feature type="domain" description="Pterin-binding" evidence="16">
    <location>
        <begin position="122"/>
        <end position="380"/>
    </location>
</feature>
<keyword evidence="18" id="KW-1185">Reference proteome</keyword>
<accession>A0ABQ6NAR7</accession>
<comment type="similarity">
    <text evidence="6">In the C-terminal section; belongs to the DHPS family.</text>
</comment>
<evidence type="ECO:0000256" key="12">
    <source>
        <dbReference type="ARBA" id="ARBA00022842"/>
    </source>
</evidence>
<keyword evidence="13" id="KW-0289">Folate biosynthesis</keyword>
<keyword evidence="14" id="KW-0511">Multifunctional enzyme</keyword>
<name>A0ABQ6NAR7_9STRA</name>
<dbReference type="NCBIfam" id="TIGR01498">
    <property type="entry name" value="folK"/>
    <property type="match status" value="1"/>
</dbReference>
<evidence type="ECO:0000256" key="15">
    <source>
        <dbReference type="SAM" id="MobiDB-lite"/>
    </source>
</evidence>
<dbReference type="InterPro" id="IPR011005">
    <property type="entry name" value="Dihydropteroate_synth-like_sf"/>
</dbReference>
<evidence type="ECO:0000256" key="13">
    <source>
        <dbReference type="ARBA" id="ARBA00022909"/>
    </source>
</evidence>
<dbReference type="PROSITE" id="PS50972">
    <property type="entry name" value="PTERIN_BINDING"/>
    <property type="match status" value="1"/>
</dbReference>
<organism evidence="17 18">
    <name type="scientific">Tetraparma gracilis</name>
    <dbReference type="NCBI Taxonomy" id="2962635"/>
    <lineage>
        <taxon>Eukaryota</taxon>
        <taxon>Sar</taxon>
        <taxon>Stramenopiles</taxon>
        <taxon>Ochrophyta</taxon>
        <taxon>Bolidophyceae</taxon>
        <taxon>Parmales</taxon>
        <taxon>Triparmaceae</taxon>
        <taxon>Tetraparma</taxon>
    </lineage>
</organism>
<dbReference type="Gene3D" id="3.20.20.20">
    <property type="entry name" value="Dihydropteroate synthase-like"/>
    <property type="match status" value="1"/>
</dbReference>
<dbReference type="InterPro" id="IPR045031">
    <property type="entry name" value="DHP_synth-like"/>
</dbReference>
<reference evidence="17 18" key="1">
    <citation type="journal article" date="2023" name="Commun. Biol.">
        <title>Genome analysis of Parmales, the sister group of diatoms, reveals the evolutionary specialization of diatoms from phago-mixotrophs to photoautotrophs.</title>
        <authorList>
            <person name="Ban H."/>
            <person name="Sato S."/>
            <person name="Yoshikawa S."/>
            <person name="Yamada K."/>
            <person name="Nakamura Y."/>
            <person name="Ichinomiya M."/>
            <person name="Sato N."/>
            <person name="Blanc-Mathieu R."/>
            <person name="Endo H."/>
            <person name="Kuwata A."/>
            <person name="Ogata H."/>
        </authorList>
    </citation>
    <scope>NUCLEOTIDE SEQUENCE [LARGE SCALE GENOMIC DNA]</scope>
</reference>
<dbReference type="PANTHER" id="PTHR20941:SF1">
    <property type="entry name" value="FOLIC ACID SYNTHESIS PROTEIN FOL1"/>
    <property type="match status" value="1"/>
</dbReference>
<comment type="caution">
    <text evidence="17">The sequence shown here is derived from an EMBL/GenBank/DDBJ whole genome shotgun (WGS) entry which is preliminary data.</text>
</comment>
<sequence length="539" mass="56772">MYVTEQPSFLNAVAKIETALPPPLLLGHLKSIEAAVGRVPSVRNGPRLLDLDILSHGGARVETPDLQIPHPRIGEREFVLRPLRDVDPRASPLLAALLAGRAGDAVPVLPLPRDRLLPLGEPLTMGILNATPDSFSDGGLALLASDAAAAAGRMIAQGAHVLDIGGESTRPGAPPVAPPDERERLLPVIRAVREAHPGVPISVDTRNACTARAAVGEGADLVNDVSGGRHDPAMFATVAELGVPMCIMHSRGDPQTMGSLAAYTDVVPEVAAELLSCSALAAAAGVHRWQQVLDVGIGFAKDEGHNLALIARSEELKELVGGLPLLVGASRKGFIGAVTGEKDAKERDFGTVAAHLRAASGGAGQILRVHNVKGMTDATRMFNALNAAAAPPARKAPREREEKGRDATAKKPSAVCDPYENGGKPLSYAQCEPLLPTLAPEWTLVGDDDAAATGPKKLVREIEVQGGYMEGAKLMTTLAAVALNNDHYYKVGMERRLGKRKWSVVVKVECETAVLGGLSFQDFLVAGFVDTELERLVPK</sequence>
<dbReference type="SUPFAM" id="SSF51717">
    <property type="entry name" value="Dihydropteroate synthetase-like"/>
    <property type="match status" value="1"/>
</dbReference>
<keyword evidence="8" id="KW-0479">Metal-binding</keyword>
<comment type="catalytic activity">
    <reaction evidence="2">
        <text>6-hydroxymethyl-7,8-dihydropterin + ATP = (7,8-dihydropterin-6-yl)methyl diphosphate + AMP + H(+)</text>
        <dbReference type="Rhea" id="RHEA:11412"/>
        <dbReference type="ChEBI" id="CHEBI:15378"/>
        <dbReference type="ChEBI" id="CHEBI:30616"/>
        <dbReference type="ChEBI" id="CHEBI:44841"/>
        <dbReference type="ChEBI" id="CHEBI:72950"/>
        <dbReference type="ChEBI" id="CHEBI:456215"/>
        <dbReference type="EC" id="2.7.6.3"/>
    </reaction>
</comment>
<evidence type="ECO:0000256" key="14">
    <source>
        <dbReference type="ARBA" id="ARBA00023268"/>
    </source>
</evidence>
<keyword evidence="7" id="KW-0808">Transferase</keyword>
<evidence type="ECO:0000256" key="11">
    <source>
        <dbReference type="ARBA" id="ARBA00022840"/>
    </source>
</evidence>
<evidence type="ECO:0000256" key="3">
    <source>
        <dbReference type="ARBA" id="ARBA00001946"/>
    </source>
</evidence>
<evidence type="ECO:0000256" key="8">
    <source>
        <dbReference type="ARBA" id="ARBA00022723"/>
    </source>
</evidence>
<protein>
    <recommendedName>
        <fullName evidence="16">Pterin-binding domain-containing protein</fullName>
    </recommendedName>
</protein>
<evidence type="ECO:0000256" key="9">
    <source>
        <dbReference type="ARBA" id="ARBA00022741"/>
    </source>
</evidence>
<dbReference type="InterPro" id="IPR036428">
    <property type="entry name" value="PCD_sf"/>
</dbReference>
<dbReference type="Proteomes" id="UP001165060">
    <property type="component" value="Unassembled WGS sequence"/>
</dbReference>
<dbReference type="EMBL" id="BRYB01006571">
    <property type="protein sequence ID" value="GMI51999.1"/>
    <property type="molecule type" value="Genomic_DNA"/>
</dbReference>
<dbReference type="PANTHER" id="PTHR20941">
    <property type="entry name" value="FOLATE SYNTHESIS PROTEINS"/>
    <property type="match status" value="1"/>
</dbReference>
<dbReference type="CDD" id="cd00483">
    <property type="entry name" value="HPPK"/>
    <property type="match status" value="1"/>
</dbReference>
<dbReference type="Pfam" id="PF01288">
    <property type="entry name" value="HPPK"/>
    <property type="match status" value="1"/>
</dbReference>
<keyword evidence="11" id="KW-0067">ATP-binding</keyword>
<dbReference type="Gene3D" id="3.30.70.560">
    <property type="entry name" value="7,8-Dihydro-6-hydroxymethylpterin-pyrophosphokinase HPPK"/>
    <property type="match status" value="1"/>
</dbReference>
<keyword evidence="10" id="KW-0418">Kinase</keyword>
<feature type="region of interest" description="Disordered" evidence="15">
    <location>
        <begin position="389"/>
        <end position="416"/>
    </location>
</feature>
<gene>
    <name evidence="17" type="ORF">TeGR_g1618</name>
</gene>
<dbReference type="Pfam" id="PF00809">
    <property type="entry name" value="Pterin_bind"/>
    <property type="match status" value="1"/>
</dbReference>
<proteinExistence type="inferred from homology"/>
<keyword evidence="12" id="KW-0460">Magnesium</keyword>
<evidence type="ECO:0000313" key="17">
    <source>
        <dbReference type="EMBL" id="GMI51999.1"/>
    </source>
</evidence>
<evidence type="ECO:0000313" key="18">
    <source>
        <dbReference type="Proteomes" id="UP001165060"/>
    </source>
</evidence>
<dbReference type="PROSITE" id="PS00794">
    <property type="entry name" value="HPPK"/>
    <property type="match status" value="1"/>
</dbReference>
<keyword evidence="9" id="KW-0547">Nucleotide-binding</keyword>
<evidence type="ECO:0000256" key="7">
    <source>
        <dbReference type="ARBA" id="ARBA00022679"/>
    </source>
</evidence>
<evidence type="ECO:0000256" key="10">
    <source>
        <dbReference type="ARBA" id="ARBA00022777"/>
    </source>
</evidence>
<comment type="pathway">
    <text evidence="5">Cofactor biosynthesis; tetrahydrofolate biosynthesis; 2-amino-4-hydroxy-6-hydroxymethyl-7,8-dihydropteridine diphosphate from 7,8-dihydroneopterin triphosphate: step 4/4.</text>
</comment>
<evidence type="ECO:0000256" key="2">
    <source>
        <dbReference type="ARBA" id="ARBA00000198"/>
    </source>
</evidence>
<evidence type="ECO:0000256" key="5">
    <source>
        <dbReference type="ARBA" id="ARBA00005051"/>
    </source>
</evidence>
<dbReference type="CDD" id="cd00739">
    <property type="entry name" value="DHPS"/>
    <property type="match status" value="1"/>
</dbReference>
<evidence type="ECO:0000256" key="4">
    <source>
        <dbReference type="ARBA" id="ARBA00004763"/>
    </source>
</evidence>
<feature type="compositionally biased region" description="Basic and acidic residues" evidence="15">
    <location>
        <begin position="396"/>
        <end position="409"/>
    </location>
</feature>
<evidence type="ECO:0000256" key="6">
    <source>
        <dbReference type="ARBA" id="ARBA00009951"/>
    </source>
</evidence>
<dbReference type="InterPro" id="IPR006390">
    <property type="entry name" value="DHP_synth_dom"/>
</dbReference>
<comment type="cofactor">
    <cofactor evidence="3">
        <name>Mg(2+)</name>
        <dbReference type="ChEBI" id="CHEBI:18420"/>
    </cofactor>
</comment>
<dbReference type="PROSITE" id="PS00793">
    <property type="entry name" value="DHPS_2"/>
    <property type="match status" value="1"/>
</dbReference>
<dbReference type="Gene3D" id="3.30.1360.20">
    <property type="entry name" value="Transcriptional coactivator/pterin dehydratase"/>
    <property type="match status" value="1"/>
</dbReference>
<comment type="pathway">
    <text evidence="4">Cofactor biosynthesis; tetrahydrofolate biosynthesis; 7,8-dihydrofolate from 2-amino-4-hydroxy-6-hydroxymethyl-7,8-dihydropteridine diphosphate and 4-aminobenzoate: step 1/2.</text>
</comment>
<dbReference type="InterPro" id="IPR035907">
    <property type="entry name" value="Hppk_sf"/>
</dbReference>
<dbReference type="InterPro" id="IPR000489">
    <property type="entry name" value="Pterin-binding_dom"/>
</dbReference>
<comment type="catalytic activity">
    <reaction evidence="1">
        <text>(7,8-dihydropterin-6-yl)methyl diphosphate + 4-aminobenzoate = 7,8-dihydropteroate + diphosphate</text>
        <dbReference type="Rhea" id="RHEA:19949"/>
        <dbReference type="ChEBI" id="CHEBI:17836"/>
        <dbReference type="ChEBI" id="CHEBI:17839"/>
        <dbReference type="ChEBI" id="CHEBI:33019"/>
        <dbReference type="ChEBI" id="CHEBI:72950"/>
        <dbReference type="EC" id="2.5.1.15"/>
    </reaction>
</comment>
<dbReference type="SUPFAM" id="SSF55083">
    <property type="entry name" value="6-hydroxymethyl-7,8-dihydropterin pyrophosphokinase, HPPK"/>
    <property type="match status" value="1"/>
</dbReference>
<dbReference type="NCBIfam" id="TIGR01496">
    <property type="entry name" value="DHPS"/>
    <property type="match status" value="1"/>
</dbReference>
<dbReference type="InterPro" id="IPR000550">
    <property type="entry name" value="Hppk"/>
</dbReference>
<evidence type="ECO:0000256" key="1">
    <source>
        <dbReference type="ARBA" id="ARBA00000012"/>
    </source>
</evidence>
<evidence type="ECO:0000259" key="16">
    <source>
        <dbReference type="PROSITE" id="PS50972"/>
    </source>
</evidence>